<dbReference type="InterPro" id="IPR036390">
    <property type="entry name" value="WH_DNA-bd_sf"/>
</dbReference>
<dbReference type="NCBIfam" id="NF033788">
    <property type="entry name" value="HTH_metalloreg"/>
    <property type="match status" value="1"/>
</dbReference>
<dbReference type="PANTHER" id="PTHR33154">
    <property type="entry name" value="TRANSCRIPTIONAL REGULATOR, ARSR FAMILY"/>
    <property type="match status" value="1"/>
</dbReference>
<proteinExistence type="predicted"/>
<dbReference type="CDD" id="cd00090">
    <property type="entry name" value="HTH_ARSR"/>
    <property type="match status" value="1"/>
</dbReference>
<gene>
    <name evidence="5" type="ORF">FHR33_009062</name>
</gene>
<dbReference type="GeneID" id="95395084"/>
<dbReference type="EMBL" id="JACIBV010000002">
    <property type="protein sequence ID" value="MBB3733115.1"/>
    <property type="molecule type" value="Genomic_DNA"/>
</dbReference>
<dbReference type="InterPro" id="IPR001845">
    <property type="entry name" value="HTH_ArsR_DNA-bd_dom"/>
</dbReference>
<keyword evidence="3" id="KW-0804">Transcription</keyword>
<protein>
    <submittedName>
        <fullName evidence="5">ArsR family transcriptional regulator</fullName>
    </submittedName>
</protein>
<evidence type="ECO:0000256" key="3">
    <source>
        <dbReference type="ARBA" id="ARBA00023163"/>
    </source>
</evidence>
<evidence type="ECO:0000256" key="2">
    <source>
        <dbReference type="ARBA" id="ARBA00023125"/>
    </source>
</evidence>
<keyword evidence="2" id="KW-0238">DNA-binding</keyword>
<dbReference type="PANTHER" id="PTHR33154:SF18">
    <property type="entry name" value="ARSENICAL RESISTANCE OPERON REPRESSOR"/>
    <property type="match status" value="1"/>
</dbReference>
<dbReference type="PRINTS" id="PR00778">
    <property type="entry name" value="HTHARSR"/>
</dbReference>
<dbReference type="InterPro" id="IPR018334">
    <property type="entry name" value="ArsR_HTH"/>
</dbReference>
<dbReference type="AlphaFoldDB" id="A0A7W5VG91"/>
<organism evidence="5 6">
    <name type="scientific">Nonomuraea dietziae</name>
    <dbReference type="NCBI Taxonomy" id="65515"/>
    <lineage>
        <taxon>Bacteria</taxon>
        <taxon>Bacillati</taxon>
        <taxon>Actinomycetota</taxon>
        <taxon>Actinomycetes</taxon>
        <taxon>Streptosporangiales</taxon>
        <taxon>Streptosporangiaceae</taxon>
        <taxon>Nonomuraea</taxon>
    </lineage>
</organism>
<dbReference type="PROSITE" id="PS50987">
    <property type="entry name" value="HTH_ARSR_2"/>
    <property type="match status" value="1"/>
</dbReference>
<name>A0A7W5VG91_9ACTN</name>
<evidence type="ECO:0000256" key="1">
    <source>
        <dbReference type="ARBA" id="ARBA00023015"/>
    </source>
</evidence>
<dbReference type="Proteomes" id="UP000579945">
    <property type="component" value="Unassembled WGS sequence"/>
</dbReference>
<keyword evidence="1" id="KW-0805">Transcription regulation</keyword>
<keyword evidence="6" id="KW-1185">Reference proteome</keyword>
<dbReference type="PROSITE" id="PS00846">
    <property type="entry name" value="HTH_ARSR_1"/>
    <property type="match status" value="1"/>
</dbReference>
<dbReference type="Gene3D" id="1.10.10.10">
    <property type="entry name" value="Winged helix-like DNA-binding domain superfamily/Winged helix DNA-binding domain"/>
    <property type="match status" value="1"/>
</dbReference>
<sequence>MTAVTIQCCAPIAREPLSETDAADLAVMLKAVADPVRLRLLSMIGSHAGGEACVCDLTDAFDLTAPTISHHLKVLRTAGLIDGERRGTWVYYRIIPEAVNPLRAAHRARRPGRAGAHPRMSEAIGRPAVTRWHSGCQGVLHYRS</sequence>
<dbReference type="GO" id="GO:0003700">
    <property type="term" value="F:DNA-binding transcription factor activity"/>
    <property type="evidence" value="ECO:0007669"/>
    <property type="project" value="InterPro"/>
</dbReference>
<dbReference type="InterPro" id="IPR036388">
    <property type="entry name" value="WH-like_DNA-bd_sf"/>
</dbReference>
<feature type="domain" description="HTH arsR-type" evidence="4">
    <location>
        <begin position="17"/>
        <end position="114"/>
    </location>
</feature>
<dbReference type="RefSeq" id="WP_221242543.1">
    <property type="nucleotide sequence ID" value="NZ_JACIBV010000002.1"/>
</dbReference>
<evidence type="ECO:0000259" key="4">
    <source>
        <dbReference type="PROSITE" id="PS50987"/>
    </source>
</evidence>
<comment type="caution">
    <text evidence="5">The sequence shown here is derived from an EMBL/GenBank/DDBJ whole genome shotgun (WGS) entry which is preliminary data.</text>
</comment>
<evidence type="ECO:0000313" key="5">
    <source>
        <dbReference type="EMBL" id="MBB3733115.1"/>
    </source>
</evidence>
<evidence type="ECO:0000313" key="6">
    <source>
        <dbReference type="Proteomes" id="UP000579945"/>
    </source>
</evidence>
<reference evidence="5 6" key="1">
    <citation type="submission" date="2020-08" db="EMBL/GenBank/DDBJ databases">
        <title>Sequencing the genomes of 1000 actinobacteria strains.</title>
        <authorList>
            <person name="Klenk H.-P."/>
        </authorList>
    </citation>
    <scope>NUCLEOTIDE SEQUENCE [LARGE SCALE GENOMIC DNA]</scope>
    <source>
        <strain evidence="5 6">DSM 44320</strain>
    </source>
</reference>
<accession>A0A7W5VG91</accession>
<dbReference type="InterPro" id="IPR011991">
    <property type="entry name" value="ArsR-like_HTH"/>
</dbReference>
<dbReference type="SMART" id="SM00418">
    <property type="entry name" value="HTH_ARSR"/>
    <property type="match status" value="1"/>
</dbReference>
<dbReference type="GO" id="GO:0003677">
    <property type="term" value="F:DNA binding"/>
    <property type="evidence" value="ECO:0007669"/>
    <property type="project" value="UniProtKB-KW"/>
</dbReference>
<dbReference type="Pfam" id="PF01022">
    <property type="entry name" value="HTH_5"/>
    <property type="match status" value="1"/>
</dbReference>
<dbReference type="InterPro" id="IPR051081">
    <property type="entry name" value="HTH_MetalResp_TranReg"/>
</dbReference>
<dbReference type="SUPFAM" id="SSF46785">
    <property type="entry name" value="Winged helix' DNA-binding domain"/>
    <property type="match status" value="1"/>
</dbReference>